<accession>A0AAU9JST5</accession>
<evidence type="ECO:0000259" key="1">
    <source>
        <dbReference type="PROSITE" id="PS51203"/>
    </source>
</evidence>
<name>A0AAU9JST5_9CILI</name>
<comment type="caution">
    <text evidence="2">The sequence shown here is derived from an EMBL/GenBank/DDBJ whole genome shotgun (WGS) entry which is preliminary data.</text>
</comment>
<dbReference type="PANTHER" id="PTHR13164:SF6">
    <property type="entry name" value="CS DOMAIN-CONTAINING PROTEIN"/>
    <property type="match status" value="1"/>
</dbReference>
<dbReference type="Gene3D" id="2.60.40.790">
    <property type="match status" value="1"/>
</dbReference>
<dbReference type="InterPro" id="IPR008978">
    <property type="entry name" value="HSP20-like_chaperone"/>
</dbReference>
<dbReference type="AlphaFoldDB" id="A0AAU9JST5"/>
<dbReference type="PANTHER" id="PTHR13164">
    <property type="entry name" value="CALICYLIN BINDING PROTEIN"/>
    <property type="match status" value="1"/>
</dbReference>
<dbReference type="EMBL" id="CAJZBQ010000044">
    <property type="protein sequence ID" value="CAG9327990.1"/>
    <property type="molecule type" value="Genomic_DNA"/>
</dbReference>
<gene>
    <name evidence="2" type="ORF">BSTOLATCC_MIC44609</name>
</gene>
<protein>
    <recommendedName>
        <fullName evidence="1">CS domain-containing protein</fullName>
    </recommendedName>
</protein>
<dbReference type="InterPro" id="IPR007052">
    <property type="entry name" value="CS_dom"/>
</dbReference>
<reference evidence="2" key="1">
    <citation type="submission" date="2021-09" db="EMBL/GenBank/DDBJ databases">
        <authorList>
            <consortium name="AG Swart"/>
            <person name="Singh M."/>
            <person name="Singh A."/>
            <person name="Seah K."/>
            <person name="Emmerich C."/>
        </authorList>
    </citation>
    <scope>NUCLEOTIDE SEQUENCE</scope>
    <source>
        <strain evidence="2">ATCC30299</strain>
    </source>
</reference>
<dbReference type="Pfam" id="PF04969">
    <property type="entry name" value="CS"/>
    <property type="match status" value="1"/>
</dbReference>
<organism evidence="2 3">
    <name type="scientific">Blepharisma stoltei</name>
    <dbReference type="NCBI Taxonomy" id="1481888"/>
    <lineage>
        <taxon>Eukaryota</taxon>
        <taxon>Sar</taxon>
        <taxon>Alveolata</taxon>
        <taxon>Ciliophora</taxon>
        <taxon>Postciliodesmatophora</taxon>
        <taxon>Heterotrichea</taxon>
        <taxon>Heterotrichida</taxon>
        <taxon>Blepharismidae</taxon>
        <taxon>Blepharisma</taxon>
    </lineage>
</organism>
<proteinExistence type="predicted"/>
<dbReference type="InterPro" id="IPR052289">
    <property type="entry name" value="Calcyclin-binding_UBL-bridge"/>
</dbReference>
<dbReference type="PROSITE" id="PS51203">
    <property type="entry name" value="CS"/>
    <property type="match status" value="1"/>
</dbReference>
<dbReference type="GO" id="GO:0005634">
    <property type="term" value="C:nucleus"/>
    <property type="evidence" value="ECO:0007669"/>
    <property type="project" value="TreeGrafter"/>
</dbReference>
<keyword evidence="3" id="KW-1185">Reference proteome</keyword>
<sequence>MVESENALMESIKKKGDKSYYYAHAPRNIDIPEEAKVLEGVGIVTGGPPVLITKDAPAEAARQVTPQIVNIRNYSWAEDDDKVTLYINFEEEVKAELISCTFNTKEFALTYDFSEAETRKLILKNLTHNIDPSQSNYKIRKSRITVNLKKTEIEKWYKLTES</sequence>
<evidence type="ECO:0000313" key="2">
    <source>
        <dbReference type="EMBL" id="CAG9327990.1"/>
    </source>
</evidence>
<dbReference type="SUPFAM" id="SSF49764">
    <property type="entry name" value="HSP20-like chaperones"/>
    <property type="match status" value="1"/>
</dbReference>
<dbReference type="Proteomes" id="UP001162131">
    <property type="component" value="Unassembled WGS sequence"/>
</dbReference>
<evidence type="ECO:0000313" key="3">
    <source>
        <dbReference type="Proteomes" id="UP001162131"/>
    </source>
</evidence>
<feature type="domain" description="CS" evidence="1">
    <location>
        <begin position="69"/>
        <end position="160"/>
    </location>
</feature>